<proteinExistence type="predicted"/>
<dbReference type="EMBL" id="FXAZ01000002">
    <property type="protein sequence ID" value="SMG38078.1"/>
    <property type="molecule type" value="Genomic_DNA"/>
</dbReference>
<evidence type="ECO:0008006" key="3">
    <source>
        <dbReference type="Google" id="ProtNLM"/>
    </source>
</evidence>
<sequence length="332" mass="36343">MTLQDVQVTIDLQKPTGRVSFAMPLILGKTTAGSDYKEYGDLESVKKDFGADTPETKMAEAIFAQGDHAPARIAMVASGENGDSVETLRQVMDRGWYYLLAADAAPATVDALAAAIEQDDYRVFVTRVADKARLQALHAKAYTRTVAFYHSDDTLYPDAALVGSTGSYDVGSVTWKFKTCADITAMPVSATELMEIHDNGGITYVNKQGEARTSEGKTLSGEYIDVIMSRDYVRARMEAEIQHLLNQSDKVPYTNAGIAQIESTVVNVLQEAFRQGIIAEDDSGEPLFGTSFLLRNEVEPADRASRHYKGGSFWFEIAGAVHTVRVKGVIRF</sequence>
<protein>
    <recommendedName>
        <fullName evidence="3">DUF3383 family protein</fullName>
    </recommendedName>
</protein>
<dbReference type="Pfam" id="PF11863">
    <property type="entry name" value="DUF3383"/>
    <property type="match status" value="1"/>
</dbReference>
<dbReference type="InterPro" id="IPR021808">
    <property type="entry name" value="DUF3383"/>
</dbReference>
<accession>A0A1X7KCF1</accession>
<dbReference type="AlphaFoldDB" id="A0A1X7KCF1"/>
<gene>
    <name evidence="1" type="ORF">SAMN06295960_2274</name>
</gene>
<evidence type="ECO:0000313" key="1">
    <source>
        <dbReference type="EMBL" id="SMG38078.1"/>
    </source>
</evidence>
<dbReference type="RefSeq" id="WP_085494455.1">
    <property type="nucleotide sequence ID" value="NZ_FXAZ01000002.1"/>
</dbReference>
<reference evidence="1 2" key="1">
    <citation type="submission" date="2017-04" db="EMBL/GenBank/DDBJ databases">
        <authorList>
            <person name="Afonso C.L."/>
            <person name="Miller P.J."/>
            <person name="Scott M.A."/>
            <person name="Spackman E."/>
            <person name="Goraichik I."/>
            <person name="Dimitrov K.M."/>
            <person name="Suarez D.L."/>
            <person name="Swayne D.E."/>
        </authorList>
    </citation>
    <scope>NUCLEOTIDE SEQUENCE [LARGE SCALE GENOMIC DNA]</scope>
    <source>
        <strain evidence="1 2">11</strain>
    </source>
</reference>
<organism evidence="1 2">
    <name type="scientific">Paenibacillus aquistagni</name>
    <dbReference type="NCBI Taxonomy" id="1852522"/>
    <lineage>
        <taxon>Bacteria</taxon>
        <taxon>Bacillati</taxon>
        <taxon>Bacillota</taxon>
        <taxon>Bacilli</taxon>
        <taxon>Bacillales</taxon>
        <taxon>Paenibacillaceae</taxon>
        <taxon>Paenibacillus</taxon>
    </lineage>
</organism>
<dbReference type="OrthoDB" id="1684431at2"/>
<dbReference type="Proteomes" id="UP000193834">
    <property type="component" value="Unassembled WGS sequence"/>
</dbReference>
<evidence type="ECO:0000313" key="2">
    <source>
        <dbReference type="Proteomes" id="UP000193834"/>
    </source>
</evidence>
<keyword evidence="2" id="KW-1185">Reference proteome</keyword>
<name>A0A1X7KCF1_9BACL</name>
<dbReference type="STRING" id="1852522.SAMN06295960_2274"/>